<evidence type="ECO:0000256" key="1">
    <source>
        <dbReference type="ARBA" id="ARBA00023027"/>
    </source>
</evidence>
<dbReference type="Proteomes" id="UP000642938">
    <property type="component" value="Unassembled WGS sequence"/>
</dbReference>
<sequence length="141" mass="15396">MKAIVYNIDTREKECLILANYKKHDITVIANQLTPDTLNFIAGKEALIVFNGDPVDARIIEGLKSLGVKYIATSTFSYDNIDLNAAKSAGIKIANIPFKDGGTLENMHQVISNLDNWAAGKCVGNACCCQKDCTIKIKESK</sequence>
<comment type="caution">
    <text evidence="4">The sequence shown here is derived from an EMBL/GenBank/DDBJ whole genome shotgun (WGS) entry which is preliminary data.</text>
</comment>
<keyword evidence="1" id="KW-0520">NAD</keyword>
<name>A0A7W6KDZ4_9SPHI</name>
<evidence type="ECO:0000313" key="4">
    <source>
        <dbReference type="EMBL" id="MBB4109949.1"/>
    </source>
</evidence>
<evidence type="ECO:0000259" key="2">
    <source>
        <dbReference type="Pfam" id="PF00389"/>
    </source>
</evidence>
<dbReference type="Pfam" id="PF00389">
    <property type="entry name" value="2-Hacid_dh"/>
    <property type="match status" value="1"/>
</dbReference>
<reference evidence="3" key="4">
    <citation type="submission" date="2024-05" db="EMBL/GenBank/DDBJ databases">
        <authorList>
            <person name="Sun Q."/>
            <person name="Zhou Y."/>
        </authorList>
    </citation>
    <scope>NUCLEOTIDE SEQUENCE</scope>
    <source>
        <strain evidence="3">CGMCC 1.15287</strain>
    </source>
</reference>
<evidence type="ECO:0000313" key="5">
    <source>
        <dbReference type="Proteomes" id="UP000532273"/>
    </source>
</evidence>
<dbReference type="InterPro" id="IPR006139">
    <property type="entry name" value="D-isomer_2_OHA_DH_cat_dom"/>
</dbReference>
<proteinExistence type="predicted"/>
<protein>
    <submittedName>
        <fullName evidence="4">D-lactate dehydrogenase</fullName>
        <ecNumber evidence="4">1.1.1.28</ecNumber>
    </submittedName>
</protein>
<organism evidence="4 5">
    <name type="scientific">Pedobacter zeae</name>
    <dbReference type="NCBI Taxonomy" id="1737356"/>
    <lineage>
        <taxon>Bacteria</taxon>
        <taxon>Pseudomonadati</taxon>
        <taxon>Bacteroidota</taxon>
        <taxon>Sphingobacteriia</taxon>
        <taxon>Sphingobacteriales</taxon>
        <taxon>Sphingobacteriaceae</taxon>
        <taxon>Pedobacter</taxon>
    </lineage>
</organism>
<feature type="domain" description="D-isomer specific 2-hydroxyacid dehydrogenase catalytic" evidence="2">
    <location>
        <begin position="11"/>
        <end position="98"/>
    </location>
</feature>
<keyword evidence="4" id="KW-0560">Oxidoreductase</keyword>
<accession>A0A7W6KDZ4</accession>
<dbReference type="PANTHER" id="PTHR43026:SF1">
    <property type="entry name" value="2-HYDROXYACID DEHYDROGENASE HOMOLOG 1-RELATED"/>
    <property type="match status" value="1"/>
</dbReference>
<dbReference type="EMBL" id="JACIEF010000004">
    <property type="protein sequence ID" value="MBB4109949.1"/>
    <property type="molecule type" value="Genomic_DNA"/>
</dbReference>
<reference evidence="4 5" key="3">
    <citation type="submission" date="2020-08" db="EMBL/GenBank/DDBJ databases">
        <title>Genomic Encyclopedia of Type Strains, Phase IV (KMG-IV): sequencing the most valuable type-strain genomes for metagenomic binning, comparative biology and taxonomic classification.</title>
        <authorList>
            <person name="Goeker M."/>
        </authorList>
    </citation>
    <scope>NUCLEOTIDE SEQUENCE [LARGE SCALE GENOMIC DNA]</scope>
    <source>
        <strain evidence="4 5">DSM 100774</strain>
    </source>
</reference>
<dbReference type="InterPro" id="IPR058205">
    <property type="entry name" value="D-LDH-like"/>
</dbReference>
<keyword evidence="6" id="KW-1185">Reference proteome</keyword>
<dbReference type="EC" id="1.1.1.28" evidence="4"/>
<evidence type="ECO:0000313" key="6">
    <source>
        <dbReference type="Proteomes" id="UP000642938"/>
    </source>
</evidence>
<evidence type="ECO:0000313" key="3">
    <source>
        <dbReference type="EMBL" id="GGH15139.1"/>
    </source>
</evidence>
<dbReference type="GO" id="GO:0051287">
    <property type="term" value="F:NAD binding"/>
    <property type="evidence" value="ECO:0007669"/>
    <property type="project" value="InterPro"/>
</dbReference>
<dbReference type="Proteomes" id="UP000532273">
    <property type="component" value="Unassembled WGS sequence"/>
</dbReference>
<dbReference type="Gene3D" id="3.40.50.720">
    <property type="entry name" value="NAD(P)-binding Rossmann-like Domain"/>
    <property type="match status" value="1"/>
</dbReference>
<dbReference type="EMBL" id="BMHZ01000004">
    <property type="protein sequence ID" value="GGH15139.1"/>
    <property type="molecule type" value="Genomic_DNA"/>
</dbReference>
<dbReference type="PANTHER" id="PTHR43026">
    <property type="entry name" value="2-HYDROXYACID DEHYDROGENASE HOMOLOG 1-RELATED"/>
    <property type="match status" value="1"/>
</dbReference>
<dbReference type="SUPFAM" id="SSF52283">
    <property type="entry name" value="Formate/glycerate dehydrogenase catalytic domain-like"/>
    <property type="match status" value="1"/>
</dbReference>
<dbReference type="AlphaFoldDB" id="A0A7W6KDZ4"/>
<dbReference type="GO" id="GO:0008720">
    <property type="term" value="F:D-lactate dehydrogenase (NAD+) activity"/>
    <property type="evidence" value="ECO:0007669"/>
    <property type="project" value="UniProtKB-EC"/>
</dbReference>
<dbReference type="RefSeq" id="WP_183767413.1">
    <property type="nucleotide sequence ID" value="NZ_BMHZ01000004.1"/>
</dbReference>
<reference evidence="3" key="1">
    <citation type="journal article" date="2014" name="Int. J. Syst. Evol. Microbiol.">
        <title>Complete genome of a new Firmicutes species belonging to the dominant human colonic microbiota ('Ruminococcus bicirculans') reveals two chromosomes and a selective capacity to utilize plant glucans.</title>
        <authorList>
            <consortium name="NISC Comparative Sequencing Program"/>
            <person name="Wegmann U."/>
            <person name="Louis P."/>
            <person name="Goesmann A."/>
            <person name="Henrissat B."/>
            <person name="Duncan S.H."/>
            <person name="Flint H.J."/>
        </authorList>
    </citation>
    <scope>NUCLEOTIDE SEQUENCE</scope>
    <source>
        <strain evidence="3">CGMCC 1.15287</strain>
    </source>
</reference>
<reference evidence="6" key="2">
    <citation type="journal article" date="2019" name="Int. J. Syst. Evol. Microbiol.">
        <title>The Global Catalogue of Microorganisms (GCM) 10K type strain sequencing project: providing services to taxonomists for standard genome sequencing and annotation.</title>
        <authorList>
            <consortium name="The Broad Institute Genomics Platform"/>
            <consortium name="The Broad Institute Genome Sequencing Center for Infectious Disease"/>
            <person name="Wu L."/>
            <person name="Ma J."/>
        </authorList>
    </citation>
    <scope>NUCLEOTIDE SEQUENCE [LARGE SCALE GENOMIC DNA]</scope>
    <source>
        <strain evidence="6">CGMCC 1.15287</strain>
    </source>
</reference>
<gene>
    <name evidence="3" type="ORF">GCM10007422_36980</name>
    <name evidence="4" type="ORF">GGQ60_003977</name>
</gene>